<name>A0A5B7EMR4_PORTR</name>
<protein>
    <submittedName>
        <fullName evidence="1">Uncharacterized protein</fullName>
    </submittedName>
</protein>
<organism evidence="1 2">
    <name type="scientific">Portunus trituberculatus</name>
    <name type="common">Swimming crab</name>
    <name type="synonym">Neptunus trituberculatus</name>
    <dbReference type="NCBI Taxonomy" id="210409"/>
    <lineage>
        <taxon>Eukaryota</taxon>
        <taxon>Metazoa</taxon>
        <taxon>Ecdysozoa</taxon>
        <taxon>Arthropoda</taxon>
        <taxon>Crustacea</taxon>
        <taxon>Multicrustacea</taxon>
        <taxon>Malacostraca</taxon>
        <taxon>Eumalacostraca</taxon>
        <taxon>Eucarida</taxon>
        <taxon>Decapoda</taxon>
        <taxon>Pleocyemata</taxon>
        <taxon>Brachyura</taxon>
        <taxon>Eubrachyura</taxon>
        <taxon>Portunoidea</taxon>
        <taxon>Portunidae</taxon>
        <taxon>Portuninae</taxon>
        <taxon>Portunus</taxon>
    </lineage>
</organism>
<reference evidence="1 2" key="1">
    <citation type="submission" date="2019-05" db="EMBL/GenBank/DDBJ databases">
        <title>Another draft genome of Portunus trituberculatus and its Hox gene families provides insights of decapod evolution.</title>
        <authorList>
            <person name="Jeong J.-H."/>
            <person name="Song I."/>
            <person name="Kim S."/>
            <person name="Choi T."/>
            <person name="Kim D."/>
            <person name="Ryu S."/>
            <person name="Kim W."/>
        </authorList>
    </citation>
    <scope>NUCLEOTIDE SEQUENCE [LARGE SCALE GENOMIC DNA]</scope>
    <source>
        <tissue evidence="1">Muscle</tissue>
    </source>
</reference>
<sequence length="60" mass="7280">MNIRIYASGQRKALATITQLEKFRMCTLRMRDDFREQRREKYQESGGRCPRCDIWSSVRH</sequence>
<dbReference type="Proteomes" id="UP000324222">
    <property type="component" value="Unassembled WGS sequence"/>
</dbReference>
<accession>A0A5B7EMR4</accession>
<gene>
    <name evidence="1" type="ORF">E2C01_028104</name>
</gene>
<evidence type="ECO:0000313" key="2">
    <source>
        <dbReference type="Proteomes" id="UP000324222"/>
    </source>
</evidence>
<keyword evidence="2" id="KW-1185">Reference proteome</keyword>
<dbReference type="AlphaFoldDB" id="A0A5B7EMR4"/>
<dbReference type="EMBL" id="VSRR010003108">
    <property type="protein sequence ID" value="MPC34705.1"/>
    <property type="molecule type" value="Genomic_DNA"/>
</dbReference>
<comment type="caution">
    <text evidence="1">The sequence shown here is derived from an EMBL/GenBank/DDBJ whole genome shotgun (WGS) entry which is preliminary data.</text>
</comment>
<evidence type="ECO:0000313" key="1">
    <source>
        <dbReference type="EMBL" id="MPC34705.1"/>
    </source>
</evidence>
<proteinExistence type="predicted"/>